<reference evidence="1" key="1">
    <citation type="submission" date="2014-11" db="EMBL/GenBank/DDBJ databases">
        <authorList>
            <person name="Amaro Gonzalez C."/>
        </authorList>
    </citation>
    <scope>NUCLEOTIDE SEQUENCE</scope>
</reference>
<dbReference type="EMBL" id="GBXM01031222">
    <property type="protein sequence ID" value="JAH77355.1"/>
    <property type="molecule type" value="Transcribed_RNA"/>
</dbReference>
<organism evidence="1">
    <name type="scientific">Anguilla anguilla</name>
    <name type="common">European freshwater eel</name>
    <name type="synonym">Muraena anguilla</name>
    <dbReference type="NCBI Taxonomy" id="7936"/>
    <lineage>
        <taxon>Eukaryota</taxon>
        <taxon>Metazoa</taxon>
        <taxon>Chordata</taxon>
        <taxon>Craniata</taxon>
        <taxon>Vertebrata</taxon>
        <taxon>Euteleostomi</taxon>
        <taxon>Actinopterygii</taxon>
        <taxon>Neopterygii</taxon>
        <taxon>Teleostei</taxon>
        <taxon>Anguilliformes</taxon>
        <taxon>Anguillidae</taxon>
        <taxon>Anguilla</taxon>
    </lineage>
</organism>
<evidence type="ECO:0000313" key="1">
    <source>
        <dbReference type="EMBL" id="JAH77355.1"/>
    </source>
</evidence>
<sequence>MCHHELVKGFVLFCFSSLAFIKGISNKCLHHQSVAFK</sequence>
<reference evidence="1" key="2">
    <citation type="journal article" date="2015" name="Fish Shellfish Immunol.">
        <title>Early steps in the European eel (Anguilla anguilla)-Vibrio vulnificus interaction in the gills: Role of the RtxA13 toxin.</title>
        <authorList>
            <person name="Callol A."/>
            <person name="Pajuelo D."/>
            <person name="Ebbesson L."/>
            <person name="Teles M."/>
            <person name="MacKenzie S."/>
            <person name="Amaro C."/>
        </authorList>
    </citation>
    <scope>NUCLEOTIDE SEQUENCE</scope>
</reference>
<protein>
    <submittedName>
        <fullName evidence="1">Uncharacterized protein</fullName>
    </submittedName>
</protein>
<dbReference type="AlphaFoldDB" id="A0A0E9VIX5"/>
<name>A0A0E9VIX5_ANGAN</name>
<accession>A0A0E9VIX5</accession>
<proteinExistence type="predicted"/>